<accession>A0A1Y2D4D4</accession>
<dbReference type="AlphaFoldDB" id="A0A1Y2D4D4"/>
<evidence type="ECO:0008006" key="5">
    <source>
        <dbReference type="Google" id="ProtNLM"/>
    </source>
</evidence>
<proteinExistence type="predicted"/>
<feature type="signal peptide" evidence="2">
    <location>
        <begin position="1"/>
        <end position="17"/>
    </location>
</feature>
<name>A0A1Y2D4D4_9BASI</name>
<sequence>MLSVLLISTLLAFNALAADTGCDMTPNSDLMKCLGNYASVPPVPTATASQEQAAELCTIYTQLANCWAEGTYCREWLPMQTAADKLCALASMGFMGASTTSADATSTLSNTSTDLTSTGSPSALASSASSSLLPNATAVTASNPSDASTITSAPPSSTASASSSEIVSATPESVIAEASQVLTSVWNNDSGTDIPVISNDVGTKTEPTWTKAGETSPGQTNPASAASGTVGGGSGGSSAAMKSVKPSTLGFGAVGLFVVASLWWA</sequence>
<dbReference type="Proteomes" id="UP000193467">
    <property type="component" value="Unassembled WGS sequence"/>
</dbReference>
<evidence type="ECO:0000256" key="2">
    <source>
        <dbReference type="SAM" id="SignalP"/>
    </source>
</evidence>
<organism evidence="3 4">
    <name type="scientific">Leucosporidium creatinivorum</name>
    <dbReference type="NCBI Taxonomy" id="106004"/>
    <lineage>
        <taxon>Eukaryota</taxon>
        <taxon>Fungi</taxon>
        <taxon>Dikarya</taxon>
        <taxon>Basidiomycota</taxon>
        <taxon>Pucciniomycotina</taxon>
        <taxon>Microbotryomycetes</taxon>
        <taxon>Leucosporidiales</taxon>
        <taxon>Leucosporidium</taxon>
    </lineage>
</organism>
<evidence type="ECO:0000313" key="3">
    <source>
        <dbReference type="EMBL" id="ORY54159.1"/>
    </source>
</evidence>
<gene>
    <name evidence="3" type="ORF">BCR35DRAFT_355940</name>
</gene>
<evidence type="ECO:0000256" key="1">
    <source>
        <dbReference type="SAM" id="MobiDB-lite"/>
    </source>
</evidence>
<reference evidence="3 4" key="1">
    <citation type="submission" date="2016-07" db="EMBL/GenBank/DDBJ databases">
        <title>Pervasive Adenine N6-methylation of Active Genes in Fungi.</title>
        <authorList>
            <consortium name="DOE Joint Genome Institute"/>
            <person name="Mondo S.J."/>
            <person name="Dannebaum R.O."/>
            <person name="Kuo R.C."/>
            <person name="Labutti K."/>
            <person name="Haridas S."/>
            <person name="Kuo A."/>
            <person name="Salamov A."/>
            <person name="Ahrendt S.R."/>
            <person name="Lipzen A."/>
            <person name="Sullivan W."/>
            <person name="Andreopoulos W.B."/>
            <person name="Clum A."/>
            <person name="Lindquist E."/>
            <person name="Daum C."/>
            <person name="Ramamoorthy G.K."/>
            <person name="Gryganskyi A."/>
            <person name="Culley D."/>
            <person name="Magnuson J.K."/>
            <person name="James T.Y."/>
            <person name="O'Malley M.A."/>
            <person name="Stajich J.E."/>
            <person name="Spatafora J.W."/>
            <person name="Visel A."/>
            <person name="Grigoriev I.V."/>
        </authorList>
    </citation>
    <scope>NUCLEOTIDE SEQUENCE [LARGE SCALE GENOMIC DNA]</scope>
    <source>
        <strain evidence="3 4">62-1032</strain>
    </source>
</reference>
<feature type="chain" id="PRO_5012847412" description="Extracellular membrane protein CFEM domain-containing protein" evidence="2">
    <location>
        <begin position="18"/>
        <end position="265"/>
    </location>
</feature>
<keyword evidence="4" id="KW-1185">Reference proteome</keyword>
<protein>
    <recommendedName>
        <fullName evidence="5">Extracellular membrane protein CFEM domain-containing protein</fullName>
    </recommendedName>
</protein>
<dbReference type="STRING" id="106004.A0A1Y2D4D4"/>
<feature type="region of interest" description="Disordered" evidence="1">
    <location>
        <begin position="196"/>
        <end position="242"/>
    </location>
</feature>
<keyword evidence="2" id="KW-0732">Signal</keyword>
<feature type="region of interest" description="Disordered" evidence="1">
    <location>
        <begin position="103"/>
        <end position="127"/>
    </location>
</feature>
<comment type="caution">
    <text evidence="3">The sequence shown here is derived from an EMBL/GenBank/DDBJ whole genome shotgun (WGS) entry which is preliminary data.</text>
</comment>
<dbReference type="OrthoDB" id="2537833at2759"/>
<dbReference type="EMBL" id="MCGR01000100">
    <property type="protein sequence ID" value="ORY54159.1"/>
    <property type="molecule type" value="Genomic_DNA"/>
</dbReference>
<dbReference type="InParanoid" id="A0A1Y2D4D4"/>
<evidence type="ECO:0000313" key="4">
    <source>
        <dbReference type="Proteomes" id="UP000193467"/>
    </source>
</evidence>
<feature type="region of interest" description="Disordered" evidence="1">
    <location>
        <begin position="140"/>
        <end position="165"/>
    </location>
</feature>